<protein>
    <recommendedName>
        <fullName evidence="3">Transcription elongation factor SPT5</fullName>
    </recommendedName>
    <alternativeName>
        <fullName evidence="4">Transcription elongation factor spt5</fullName>
    </alternativeName>
</protein>
<dbReference type="GO" id="GO:0006368">
    <property type="term" value="P:transcription elongation by RNA polymerase II"/>
    <property type="evidence" value="ECO:0007669"/>
    <property type="project" value="TreeGrafter"/>
</dbReference>
<evidence type="ECO:0000259" key="9">
    <source>
        <dbReference type="SMART" id="SM00739"/>
    </source>
</evidence>
<dbReference type="SUPFAM" id="SSF50104">
    <property type="entry name" value="Translation proteins SH3-like domain"/>
    <property type="match status" value="1"/>
</dbReference>
<feature type="compositionally biased region" description="Acidic residues" evidence="7">
    <location>
        <begin position="77"/>
        <end position="89"/>
    </location>
</feature>
<dbReference type="Pfam" id="PF23284">
    <property type="entry name" value="KOW2_Spt5"/>
    <property type="match status" value="1"/>
</dbReference>
<dbReference type="FunFam" id="3.30.70.940:FF:000005">
    <property type="entry name" value="Transcription elongation factor SPT5"/>
    <property type="match status" value="1"/>
</dbReference>
<keyword evidence="5" id="KW-0804">Transcription</keyword>
<feature type="region of interest" description="Disordered" evidence="7">
    <location>
        <begin position="594"/>
        <end position="623"/>
    </location>
</feature>
<dbReference type="PROSITE" id="PS01108">
    <property type="entry name" value="RIBOSOMAL_L24"/>
    <property type="match status" value="1"/>
</dbReference>
<evidence type="ECO:0000256" key="7">
    <source>
        <dbReference type="SAM" id="MobiDB-lite"/>
    </source>
</evidence>
<dbReference type="GO" id="GO:0032044">
    <property type="term" value="C:DSIF complex"/>
    <property type="evidence" value="ECO:0007669"/>
    <property type="project" value="TreeGrafter"/>
</dbReference>
<dbReference type="Gene3D" id="2.30.30.30">
    <property type="match status" value="4"/>
</dbReference>
<dbReference type="SMART" id="SM00738">
    <property type="entry name" value="NGN"/>
    <property type="match status" value="1"/>
</dbReference>
<dbReference type="InterPro" id="IPR008991">
    <property type="entry name" value="Translation_prot_SH3-like_sf"/>
</dbReference>
<dbReference type="InterPro" id="IPR005825">
    <property type="entry name" value="Ribosomal_uL24_CS"/>
</dbReference>
<feature type="domain" description="KOW" evidence="9">
    <location>
        <begin position="397"/>
        <end position="424"/>
    </location>
</feature>
<keyword evidence="11" id="KW-1185">Reference proteome</keyword>
<dbReference type="InterPro" id="IPR039659">
    <property type="entry name" value="SPT5"/>
</dbReference>
<dbReference type="InterPro" id="IPR005824">
    <property type="entry name" value="KOW"/>
</dbReference>
<feature type="region of interest" description="Disordered" evidence="7">
    <location>
        <begin position="504"/>
        <end position="542"/>
    </location>
</feature>
<evidence type="ECO:0000313" key="10">
    <source>
        <dbReference type="EMBL" id="PIA56277.1"/>
    </source>
</evidence>
<dbReference type="CDD" id="cd06085">
    <property type="entry name" value="KOW_Spt5_5"/>
    <property type="match status" value="1"/>
</dbReference>
<dbReference type="GO" id="GO:0003735">
    <property type="term" value="F:structural constituent of ribosome"/>
    <property type="evidence" value="ECO:0007669"/>
    <property type="project" value="InterPro"/>
</dbReference>
<dbReference type="Pfam" id="PF23290">
    <property type="entry name" value="KOW5_SPT5"/>
    <property type="match status" value="1"/>
</dbReference>
<feature type="domain" description="KOW" evidence="9">
    <location>
        <begin position="543"/>
        <end position="570"/>
    </location>
</feature>
<dbReference type="InterPro" id="IPR006645">
    <property type="entry name" value="NGN-like_dom"/>
</dbReference>
<dbReference type="FunFam" id="2.30.30.30:FF:000028">
    <property type="entry name" value="Transcription elongation factor SPT5"/>
    <property type="match status" value="1"/>
</dbReference>
<dbReference type="GO" id="GO:0005840">
    <property type="term" value="C:ribosome"/>
    <property type="evidence" value="ECO:0007669"/>
    <property type="project" value="InterPro"/>
</dbReference>
<dbReference type="InterPro" id="IPR005100">
    <property type="entry name" value="NGN-domain"/>
</dbReference>
<feature type="compositionally biased region" description="Acidic residues" evidence="7">
    <location>
        <begin position="50"/>
        <end position="69"/>
    </location>
</feature>
<evidence type="ECO:0000256" key="2">
    <source>
        <dbReference type="ARBA" id="ARBA00006956"/>
    </source>
</evidence>
<dbReference type="GO" id="GO:0003729">
    <property type="term" value="F:mRNA binding"/>
    <property type="evidence" value="ECO:0007669"/>
    <property type="project" value="TreeGrafter"/>
</dbReference>
<evidence type="ECO:0000256" key="4">
    <source>
        <dbReference type="ARBA" id="ARBA00021370"/>
    </source>
</evidence>
<dbReference type="Pfam" id="PF03439">
    <property type="entry name" value="Spt5-NGN"/>
    <property type="match status" value="1"/>
</dbReference>
<dbReference type="GO" id="GO:0006357">
    <property type="term" value="P:regulation of transcription by RNA polymerase II"/>
    <property type="evidence" value="ECO:0007669"/>
    <property type="project" value="InterPro"/>
</dbReference>
<evidence type="ECO:0000313" key="11">
    <source>
        <dbReference type="Proteomes" id="UP000230069"/>
    </source>
</evidence>
<dbReference type="SMART" id="SM00739">
    <property type="entry name" value="KOW"/>
    <property type="match status" value="4"/>
</dbReference>
<dbReference type="GO" id="GO:0032784">
    <property type="term" value="P:regulation of DNA-templated transcription elongation"/>
    <property type="evidence" value="ECO:0007669"/>
    <property type="project" value="InterPro"/>
</dbReference>
<comment type="subcellular location">
    <subcellularLocation>
        <location evidence="1">Nucleus</location>
    </subcellularLocation>
</comment>
<reference evidence="10 11" key="1">
    <citation type="submission" date="2017-09" db="EMBL/GenBank/DDBJ databases">
        <title>WGS assembly of Aquilegia coerulea Goldsmith.</title>
        <authorList>
            <person name="Hodges S."/>
            <person name="Kramer E."/>
            <person name="Nordborg M."/>
            <person name="Tomkins J."/>
            <person name="Borevitz J."/>
            <person name="Derieg N."/>
            <person name="Yan J."/>
            <person name="Mihaltcheva S."/>
            <person name="Hayes R.D."/>
            <person name="Rokhsar D."/>
        </authorList>
    </citation>
    <scope>NUCLEOTIDE SEQUENCE [LARGE SCALE GENOMIC DNA]</scope>
    <source>
        <strain evidence="11">cv. Goldsmith</strain>
    </source>
</reference>
<feature type="region of interest" description="Disordered" evidence="7">
    <location>
        <begin position="1"/>
        <end position="95"/>
    </location>
</feature>
<name>A0A2G5EL30_AQUCA</name>
<accession>A0A2G5EL30</accession>
<dbReference type="InterPro" id="IPR036735">
    <property type="entry name" value="NGN_dom_sf"/>
</dbReference>
<gene>
    <name evidence="10" type="ORF">AQUCO_00700545v1</name>
</gene>
<dbReference type="CDD" id="cd06081">
    <property type="entry name" value="KOW_Spt5_1"/>
    <property type="match status" value="1"/>
</dbReference>
<dbReference type="InterPro" id="IPR039385">
    <property type="entry name" value="NGN_Euk"/>
</dbReference>
<evidence type="ECO:0000256" key="5">
    <source>
        <dbReference type="ARBA" id="ARBA00023163"/>
    </source>
</evidence>
<dbReference type="InterPro" id="IPR041975">
    <property type="entry name" value="KOW_Spt5_2"/>
</dbReference>
<dbReference type="InParanoid" id="A0A2G5EL30"/>
<dbReference type="Pfam" id="PF11942">
    <property type="entry name" value="Spt5_N"/>
    <property type="match status" value="1"/>
</dbReference>
<evidence type="ECO:0000259" key="8">
    <source>
        <dbReference type="SMART" id="SM00738"/>
    </source>
</evidence>
<dbReference type="InterPro" id="IPR041978">
    <property type="entry name" value="KOW_Spt5_5"/>
</dbReference>
<evidence type="ECO:0000256" key="1">
    <source>
        <dbReference type="ARBA" id="ARBA00004123"/>
    </source>
</evidence>
<feature type="domain" description="NusG-like N-terminal" evidence="8">
    <location>
        <begin position="159"/>
        <end position="245"/>
    </location>
</feature>
<dbReference type="InterPro" id="IPR041976">
    <property type="entry name" value="KOW_Spt5_3"/>
</dbReference>
<dbReference type="InterPro" id="IPR014722">
    <property type="entry name" value="Rib_uL2_dom2"/>
</dbReference>
<dbReference type="Pfam" id="PF23042">
    <property type="entry name" value="KOW1_SPT5"/>
    <property type="match status" value="1"/>
</dbReference>
<dbReference type="Proteomes" id="UP000230069">
    <property type="component" value="Unassembled WGS sequence"/>
</dbReference>
<evidence type="ECO:0000256" key="3">
    <source>
        <dbReference type="ARBA" id="ARBA00020181"/>
    </source>
</evidence>
<dbReference type="OrthoDB" id="28901at2759"/>
<dbReference type="Gene3D" id="3.30.70.940">
    <property type="entry name" value="NusG, N-terminal domain"/>
    <property type="match status" value="1"/>
</dbReference>
<sequence length="665" mass="75740">MARRTRKRDEVVEEEEAEYDDYHHDDDDEEMTSTRNSRRNKRQRSGVSEFFDEEAIIDDDEDEESDNGEGEYGFIDNEGDDDELPDEDGDPGRYRMQHHQRFLPSERDKELDVEQLERNVRERFGSLLSDDGEDFYSDDYENEETSQVEQQALLPCIRDSKLWMVGCKTGHEREVVTYLMQKAIDKVSESQITSAIALDHLKNYIYVEAHKEAHVKEAIKGVRNIFQKKVTLVPLKEMTDVLSVESKAVDISKNMWVRLKIGTYKGDLAKVVDVDNVRRSLTVKLIPRIDLQALADKVIGDKEVVKKKVIPPQRFMNIDNARDLHLRVRRSRDPNTGNYFEYIEGMRFQDGFLLKTFAMKSISTQNIQPTLDELEKFRNPENADGDRALLGNREKGHFVEGDAVLVLIGDLKNLMGRVEKVEEEYVHIRPKMKDMPRSLVVSKKDVCKYFKPGDHIKVVSGAREGATGMVVKVEGQFLIIVSDSTKEDIRVFADHVVESTEVASDVTLGSPAPQTPRSPKRLPRGGLPTNFGGRHRDGRGGQGSMIGSIIKIRQGHYKGCQGRIVDINRQTVRIELESQMKVVTVNRNDISDKGAVSNPYRETPQFRVGSETPMHPSRTPLHPYMPTPLREPGASTPVHYGMRTPMHDRAWNPAPLSPTIVVGEK</sequence>
<evidence type="ECO:0000256" key="6">
    <source>
        <dbReference type="ARBA" id="ARBA00023242"/>
    </source>
</evidence>
<comment type="similarity">
    <text evidence="2">Belongs to the SPT5 family.</text>
</comment>
<feature type="domain" description="KOW" evidence="9">
    <location>
        <begin position="449"/>
        <end position="476"/>
    </location>
</feature>
<feature type="domain" description="KOW" evidence="9">
    <location>
        <begin position="250"/>
        <end position="277"/>
    </location>
</feature>
<dbReference type="FunFam" id="2.30.30.30:FF:000027">
    <property type="entry name" value="Transcription elongation factor SPT5"/>
    <property type="match status" value="1"/>
</dbReference>
<dbReference type="InterPro" id="IPR041973">
    <property type="entry name" value="KOW_Spt5_1"/>
</dbReference>
<dbReference type="CDD" id="cd06083">
    <property type="entry name" value="KOW_Spt5_3"/>
    <property type="match status" value="1"/>
</dbReference>
<dbReference type="EMBL" id="KZ305024">
    <property type="protein sequence ID" value="PIA56277.1"/>
    <property type="molecule type" value="Genomic_DNA"/>
</dbReference>
<dbReference type="CDD" id="cd09888">
    <property type="entry name" value="NGN_Euk"/>
    <property type="match status" value="1"/>
</dbReference>
<dbReference type="STRING" id="218851.A0A2G5EL30"/>
<dbReference type="PANTHER" id="PTHR11125">
    <property type="entry name" value="SUPPRESSOR OF TY 5"/>
    <property type="match status" value="1"/>
</dbReference>
<dbReference type="InterPro" id="IPR022581">
    <property type="entry name" value="Spt5_N"/>
</dbReference>
<dbReference type="GO" id="GO:0006412">
    <property type="term" value="P:translation"/>
    <property type="evidence" value="ECO:0007669"/>
    <property type="project" value="InterPro"/>
</dbReference>
<proteinExistence type="inferred from homology"/>
<keyword evidence="6" id="KW-0539">Nucleus</keyword>
<dbReference type="PANTHER" id="PTHR11125:SF7">
    <property type="entry name" value="TRANSCRIPTION ELONGATION FACTOR SPT5"/>
    <property type="match status" value="1"/>
</dbReference>
<organism evidence="10 11">
    <name type="scientific">Aquilegia coerulea</name>
    <name type="common">Rocky mountain columbine</name>
    <dbReference type="NCBI Taxonomy" id="218851"/>
    <lineage>
        <taxon>Eukaryota</taxon>
        <taxon>Viridiplantae</taxon>
        <taxon>Streptophyta</taxon>
        <taxon>Embryophyta</taxon>
        <taxon>Tracheophyta</taxon>
        <taxon>Spermatophyta</taxon>
        <taxon>Magnoliopsida</taxon>
        <taxon>Ranunculales</taxon>
        <taxon>Ranunculaceae</taxon>
        <taxon>Thalictroideae</taxon>
        <taxon>Aquilegia</taxon>
    </lineage>
</organism>
<dbReference type="AlphaFoldDB" id="A0A2G5EL30"/>